<reference evidence="1 2" key="1">
    <citation type="journal article" date="2023" name="Sci. Data">
        <title>Genome assembly of the Korean intertidal mud-creeper Batillaria attramentaria.</title>
        <authorList>
            <person name="Patra A.K."/>
            <person name="Ho P.T."/>
            <person name="Jun S."/>
            <person name="Lee S.J."/>
            <person name="Kim Y."/>
            <person name="Won Y.J."/>
        </authorList>
    </citation>
    <scope>NUCLEOTIDE SEQUENCE [LARGE SCALE GENOMIC DNA]</scope>
    <source>
        <strain evidence="1">Wonlab-2016</strain>
    </source>
</reference>
<organism evidence="1 2">
    <name type="scientific">Batillaria attramentaria</name>
    <dbReference type="NCBI Taxonomy" id="370345"/>
    <lineage>
        <taxon>Eukaryota</taxon>
        <taxon>Metazoa</taxon>
        <taxon>Spiralia</taxon>
        <taxon>Lophotrochozoa</taxon>
        <taxon>Mollusca</taxon>
        <taxon>Gastropoda</taxon>
        <taxon>Caenogastropoda</taxon>
        <taxon>Sorbeoconcha</taxon>
        <taxon>Cerithioidea</taxon>
        <taxon>Batillariidae</taxon>
        <taxon>Batillaria</taxon>
    </lineage>
</organism>
<protein>
    <submittedName>
        <fullName evidence="1">Uncharacterized protein</fullName>
    </submittedName>
</protein>
<keyword evidence="2" id="KW-1185">Reference proteome</keyword>
<gene>
    <name evidence="1" type="ORF">BaRGS_00034399</name>
</gene>
<sequence length="91" mass="9607">MATGGSVRSEGDTDRNQALTCAMCLDIYTSSQTSPLSPHVLSTLSGRFGGQTPSQQLPLSVMPQANSSAPWRSVRLSDQLLHKCRGLGAST</sequence>
<evidence type="ECO:0000313" key="2">
    <source>
        <dbReference type="Proteomes" id="UP001519460"/>
    </source>
</evidence>
<accession>A0ABD0JHL1</accession>
<dbReference type="Proteomes" id="UP001519460">
    <property type="component" value="Unassembled WGS sequence"/>
</dbReference>
<comment type="caution">
    <text evidence="1">The sequence shown here is derived from an EMBL/GenBank/DDBJ whole genome shotgun (WGS) entry which is preliminary data.</text>
</comment>
<evidence type="ECO:0000313" key="1">
    <source>
        <dbReference type="EMBL" id="KAK7474351.1"/>
    </source>
</evidence>
<dbReference type="EMBL" id="JACVVK020000439">
    <property type="protein sequence ID" value="KAK7474351.1"/>
    <property type="molecule type" value="Genomic_DNA"/>
</dbReference>
<name>A0ABD0JHL1_9CAEN</name>
<dbReference type="AlphaFoldDB" id="A0ABD0JHL1"/>
<proteinExistence type="predicted"/>